<evidence type="ECO:0000256" key="1">
    <source>
        <dbReference type="ARBA" id="ARBA00008635"/>
    </source>
</evidence>
<proteinExistence type="inferred from homology"/>
<dbReference type="EMBL" id="JAPKNK010000006">
    <property type="protein sequence ID" value="MCX5570539.1"/>
    <property type="molecule type" value="Genomic_DNA"/>
</dbReference>
<organism evidence="4 5">
    <name type="scientific">Kaistia nematophila</name>
    <dbReference type="NCBI Taxonomy" id="2994654"/>
    <lineage>
        <taxon>Bacteria</taxon>
        <taxon>Pseudomonadati</taxon>
        <taxon>Pseudomonadota</taxon>
        <taxon>Alphaproteobacteria</taxon>
        <taxon>Hyphomicrobiales</taxon>
        <taxon>Kaistiaceae</taxon>
        <taxon>Kaistia</taxon>
    </lineage>
</organism>
<feature type="binding site" evidence="3">
    <location>
        <position position="137"/>
    </location>
    <ligand>
        <name>a divalent metal cation</name>
        <dbReference type="ChEBI" id="CHEBI:60240"/>
    </ligand>
</feature>
<feature type="binding site" evidence="3">
    <location>
        <position position="48"/>
    </location>
    <ligand>
        <name>a divalent metal cation</name>
        <dbReference type="ChEBI" id="CHEBI:60240"/>
    </ligand>
</feature>
<dbReference type="Gene3D" id="1.20.120.450">
    <property type="entry name" value="dinb family like domain"/>
    <property type="match status" value="1"/>
</dbReference>
<name>A0A9X3E303_9HYPH</name>
<dbReference type="RefSeq" id="WP_266339503.1">
    <property type="nucleotide sequence ID" value="NZ_JAPKNK010000006.1"/>
</dbReference>
<gene>
    <name evidence="4" type="ORF">OSH07_15120</name>
</gene>
<dbReference type="InterPro" id="IPR034660">
    <property type="entry name" value="DinB/YfiT-like"/>
</dbReference>
<evidence type="ECO:0000313" key="5">
    <source>
        <dbReference type="Proteomes" id="UP001144805"/>
    </source>
</evidence>
<evidence type="ECO:0000313" key="4">
    <source>
        <dbReference type="EMBL" id="MCX5570539.1"/>
    </source>
</evidence>
<dbReference type="AlphaFoldDB" id="A0A9X3E303"/>
<reference evidence="4" key="1">
    <citation type="submission" date="2022-11" db="EMBL/GenBank/DDBJ databases">
        <title>Biodiversity and phylogenetic relationships of bacteria.</title>
        <authorList>
            <person name="Machado R.A.R."/>
            <person name="Bhat A."/>
            <person name="Loulou A."/>
            <person name="Kallel S."/>
        </authorList>
    </citation>
    <scope>NUCLEOTIDE SEQUENCE</scope>
    <source>
        <strain evidence="4">K-TC2</strain>
    </source>
</reference>
<evidence type="ECO:0000256" key="2">
    <source>
        <dbReference type="ARBA" id="ARBA00022723"/>
    </source>
</evidence>
<dbReference type="Pfam" id="PF05163">
    <property type="entry name" value="DinB"/>
    <property type="match status" value="1"/>
</dbReference>
<accession>A0A9X3E303</accession>
<comment type="caution">
    <text evidence="4">The sequence shown here is derived from an EMBL/GenBank/DDBJ whole genome shotgun (WGS) entry which is preliminary data.</text>
</comment>
<protein>
    <submittedName>
        <fullName evidence="4">DinB family protein</fullName>
    </submittedName>
</protein>
<sequence>MKPHFEMFAAYNGWANDRLYGAARALARADYLADHGAFFGSLNGTLNHLLVTDRIWMRRFTGEGPAPAALNELVTDDLEELATQRATEDARIIAYVDGLDEATIAGTFTYRPVTNPVEITQPLGPALAHLFNHQTHHRGQATAILTRIGGRDACPSLDLIQFQRQTGIGLR</sequence>
<dbReference type="PANTHER" id="PTHR37302">
    <property type="entry name" value="SLR1116 PROTEIN"/>
    <property type="match status" value="1"/>
</dbReference>
<dbReference type="Proteomes" id="UP001144805">
    <property type="component" value="Unassembled WGS sequence"/>
</dbReference>
<feature type="binding site" evidence="3">
    <location>
        <position position="133"/>
    </location>
    <ligand>
        <name>a divalent metal cation</name>
        <dbReference type="ChEBI" id="CHEBI:60240"/>
    </ligand>
</feature>
<dbReference type="SUPFAM" id="SSF109854">
    <property type="entry name" value="DinB/YfiT-like putative metalloenzymes"/>
    <property type="match status" value="1"/>
</dbReference>
<keyword evidence="2 3" id="KW-0479">Metal-binding</keyword>
<dbReference type="InterPro" id="IPR007837">
    <property type="entry name" value="DinB"/>
</dbReference>
<evidence type="ECO:0000256" key="3">
    <source>
        <dbReference type="PIRSR" id="PIRSR607837-1"/>
    </source>
</evidence>
<dbReference type="PANTHER" id="PTHR37302:SF1">
    <property type="entry name" value="PROTEIN DINB"/>
    <property type="match status" value="1"/>
</dbReference>
<dbReference type="GO" id="GO:0046872">
    <property type="term" value="F:metal ion binding"/>
    <property type="evidence" value="ECO:0007669"/>
    <property type="project" value="UniProtKB-KW"/>
</dbReference>
<keyword evidence="5" id="KW-1185">Reference proteome</keyword>
<comment type="similarity">
    <text evidence="1">Belongs to the DinB family.</text>
</comment>